<keyword evidence="4" id="KW-1003">Cell membrane</keyword>
<comment type="subcellular location">
    <subcellularLocation>
        <location evidence="1">Cell membrane</location>
        <topology evidence="1">Single-pass type I membrane protein</topology>
    </subcellularLocation>
</comment>
<keyword evidence="5 10" id="KW-0812">Transmembrane</keyword>
<dbReference type="EMBL" id="OV725081">
    <property type="protein sequence ID" value="CAH1403489.1"/>
    <property type="molecule type" value="Genomic_DNA"/>
</dbReference>
<evidence type="ECO:0000256" key="10">
    <source>
        <dbReference type="SAM" id="Phobius"/>
    </source>
</evidence>
<dbReference type="PANTHER" id="PTHR14995">
    <property type="entry name" value="AMNIONLESS"/>
    <property type="match status" value="1"/>
</dbReference>
<evidence type="ECO:0000256" key="9">
    <source>
        <dbReference type="ARBA" id="ARBA00023136"/>
    </source>
</evidence>
<evidence type="ECO:0000256" key="2">
    <source>
        <dbReference type="ARBA" id="ARBA00021200"/>
    </source>
</evidence>
<dbReference type="InterPro" id="IPR026112">
    <property type="entry name" value="AMN"/>
</dbReference>
<dbReference type="AlphaFoldDB" id="A0A9P0HKN8"/>
<organism evidence="11 12">
    <name type="scientific">Nezara viridula</name>
    <name type="common">Southern green stink bug</name>
    <name type="synonym">Cimex viridulus</name>
    <dbReference type="NCBI Taxonomy" id="85310"/>
    <lineage>
        <taxon>Eukaryota</taxon>
        <taxon>Metazoa</taxon>
        <taxon>Ecdysozoa</taxon>
        <taxon>Arthropoda</taxon>
        <taxon>Hexapoda</taxon>
        <taxon>Insecta</taxon>
        <taxon>Pterygota</taxon>
        <taxon>Neoptera</taxon>
        <taxon>Paraneoptera</taxon>
        <taxon>Hemiptera</taxon>
        <taxon>Heteroptera</taxon>
        <taxon>Panheteroptera</taxon>
        <taxon>Pentatomomorpha</taxon>
        <taxon>Pentatomoidea</taxon>
        <taxon>Pentatomidae</taxon>
        <taxon>Pentatominae</taxon>
        <taxon>Nezara</taxon>
    </lineage>
</organism>
<reference evidence="11" key="1">
    <citation type="submission" date="2022-01" db="EMBL/GenBank/DDBJ databases">
        <authorList>
            <person name="King R."/>
        </authorList>
    </citation>
    <scope>NUCLEOTIDE SEQUENCE</scope>
</reference>
<evidence type="ECO:0000256" key="4">
    <source>
        <dbReference type="ARBA" id="ARBA00022475"/>
    </source>
</evidence>
<evidence type="ECO:0000256" key="3">
    <source>
        <dbReference type="ARBA" id="ARBA00022448"/>
    </source>
</evidence>
<evidence type="ECO:0000256" key="5">
    <source>
        <dbReference type="ARBA" id="ARBA00022692"/>
    </source>
</evidence>
<accession>A0A9P0HKN8</accession>
<protein>
    <recommendedName>
        <fullName evidence="2">Protein amnionless</fullName>
    </recommendedName>
</protein>
<dbReference type="OrthoDB" id="10067964at2759"/>
<sequence length="467" mass="51718">MKFSGLFFFCVQEIISQIDARQFTWLHSTSYNHTENWSKSRLPCSTDTVVFPKDLRLTIEFPRGHLEMKELVLPRNGEIVFSADGSLSLSSQNRIDGACDGGTNEWRSDLPWKWLSPDSWSLTDPATPDLERVPCPTDDVVFPPGSTYFVVLPPFELSVSTITIKGTTMVGEDWDEFSMSPEGDRQFANGPLRSTGLTCDDPSGCECQADLLSRWICPEKTCPIPACLEPIQPLGDCCLKCGAFLLYGFSSTTRISQVESVVKEELEPKDVHWHVGRTMGYIQVVIVEKEYANVAGGLADKLDQRLLTSGLGLKKWKLESSGLAAYPGGPGQSILFFFISMIAAVALFTFFIVHYERVTSIGELFSRNYGRFSFARFENQSGAVELGGATASEPQQEENATREFANPMYSEDPSVLIKRKVIPKDLGSESLISSSETSSLSEAETEIIVGIPDQRNMEEIATGQLID</sequence>
<dbReference type="GO" id="GO:0015031">
    <property type="term" value="P:protein transport"/>
    <property type="evidence" value="ECO:0007669"/>
    <property type="project" value="UniProtKB-KW"/>
</dbReference>
<feature type="transmembrane region" description="Helical" evidence="10">
    <location>
        <begin position="334"/>
        <end position="353"/>
    </location>
</feature>
<evidence type="ECO:0000313" key="12">
    <source>
        <dbReference type="Proteomes" id="UP001152798"/>
    </source>
</evidence>
<dbReference type="Pfam" id="PF14828">
    <property type="entry name" value="Amnionless"/>
    <property type="match status" value="1"/>
</dbReference>
<evidence type="ECO:0000313" key="11">
    <source>
        <dbReference type="EMBL" id="CAH1403489.1"/>
    </source>
</evidence>
<gene>
    <name evidence="11" type="ORF">NEZAVI_LOCUS12092</name>
</gene>
<keyword evidence="12" id="KW-1185">Reference proteome</keyword>
<evidence type="ECO:0000256" key="6">
    <source>
        <dbReference type="ARBA" id="ARBA00022729"/>
    </source>
</evidence>
<evidence type="ECO:0000256" key="1">
    <source>
        <dbReference type="ARBA" id="ARBA00004251"/>
    </source>
</evidence>
<evidence type="ECO:0000256" key="8">
    <source>
        <dbReference type="ARBA" id="ARBA00022989"/>
    </source>
</evidence>
<dbReference type="PANTHER" id="PTHR14995:SF2">
    <property type="entry name" value="PROTEIN AMNIONLESS"/>
    <property type="match status" value="1"/>
</dbReference>
<dbReference type="GO" id="GO:0016324">
    <property type="term" value="C:apical plasma membrane"/>
    <property type="evidence" value="ECO:0007669"/>
    <property type="project" value="TreeGrafter"/>
</dbReference>
<keyword evidence="6" id="KW-0732">Signal</keyword>
<keyword evidence="8 10" id="KW-1133">Transmembrane helix</keyword>
<dbReference type="GO" id="GO:0006898">
    <property type="term" value="P:receptor-mediated endocytosis"/>
    <property type="evidence" value="ECO:0007669"/>
    <property type="project" value="TreeGrafter"/>
</dbReference>
<keyword evidence="7" id="KW-0653">Protein transport</keyword>
<dbReference type="Proteomes" id="UP001152798">
    <property type="component" value="Chromosome 5"/>
</dbReference>
<keyword evidence="9 10" id="KW-0472">Membrane</keyword>
<name>A0A9P0HKN8_NEZVI</name>
<evidence type="ECO:0000256" key="7">
    <source>
        <dbReference type="ARBA" id="ARBA00022927"/>
    </source>
</evidence>
<dbReference type="GO" id="GO:0030139">
    <property type="term" value="C:endocytic vesicle"/>
    <property type="evidence" value="ECO:0007669"/>
    <property type="project" value="TreeGrafter"/>
</dbReference>
<proteinExistence type="predicted"/>
<keyword evidence="3" id="KW-0813">Transport</keyword>